<dbReference type="InterPro" id="IPR016163">
    <property type="entry name" value="Ald_DH_C"/>
</dbReference>
<dbReference type="InterPro" id="IPR016161">
    <property type="entry name" value="Ald_DH/histidinol_DH"/>
</dbReference>
<gene>
    <name evidence="4" type="ORF">ISU02_22715</name>
</gene>
<sequence>MIAKIVAERLKSQDEVALSKGISSKSISTEGISKETVSSEGIFEDMDTAIEAAYQAQRTLFEKSLEFRKKITNAIKAELMLHVEELAMLAVKESGMGNVKDKIIKNTVAIEKTPSVEDLMSGVFTGDDGLTLLEYSPFGVIGAIAPSTNPSETVICNSIGMIAAGNAVVFCPHPGSYKTSNLAIKYINKAIKSVGGPANLVVTMLKPSMAAVETMMHHPLINMLCATGGPSVVKAVLESGKKAIGAGAGNPPVLVDETADIEKAARDIINGCSFDNNLPCIAEKEAIVVDEICDYLIFNMKQNGAYELTDKVLIQKLETLVFKSEGVLNREFVGKDAKYILDKIDISVGDEIKAIIMEADKDHPFVVEELMMPILPIVRVKDASEGIDLACKLEHGLRHTAMCHSKNIDVLTEMAHRIQTTIFVKNGPSYAGIGVGGEGFTTFTIAGPTGEGLTSAKSFTRRRRCVLVGGFNIK</sequence>
<dbReference type="Pfam" id="PF00171">
    <property type="entry name" value="Aldedh"/>
    <property type="match status" value="1"/>
</dbReference>
<evidence type="ECO:0000313" key="5">
    <source>
        <dbReference type="Proteomes" id="UP000614200"/>
    </source>
</evidence>
<accession>A0ABR9ZZQ4</accession>
<keyword evidence="5" id="KW-1185">Reference proteome</keyword>
<reference evidence="4 5" key="1">
    <citation type="submission" date="2020-11" db="EMBL/GenBank/DDBJ databases">
        <title>Fusibacter basophilias sp. nov.</title>
        <authorList>
            <person name="Qiu D."/>
        </authorList>
    </citation>
    <scope>NUCLEOTIDE SEQUENCE [LARGE SCALE GENOMIC DNA]</scope>
    <source>
        <strain evidence="4 5">Q10-2</strain>
    </source>
</reference>
<dbReference type="InterPro" id="IPR015590">
    <property type="entry name" value="Aldehyde_DH_dom"/>
</dbReference>
<evidence type="ECO:0000259" key="3">
    <source>
        <dbReference type="Pfam" id="PF00171"/>
    </source>
</evidence>
<dbReference type="Gene3D" id="3.40.309.10">
    <property type="entry name" value="Aldehyde Dehydrogenase, Chain A, domain 2"/>
    <property type="match status" value="1"/>
</dbReference>
<dbReference type="InterPro" id="IPR016162">
    <property type="entry name" value="Ald_DH_N"/>
</dbReference>
<dbReference type="CDD" id="cd07121">
    <property type="entry name" value="ALDH_EutE"/>
    <property type="match status" value="1"/>
</dbReference>
<dbReference type="InterPro" id="IPR012408">
    <property type="entry name" value="Acetald_propionald_DH-rel"/>
</dbReference>
<evidence type="ECO:0000256" key="1">
    <source>
        <dbReference type="ARBA" id="ARBA00023002"/>
    </source>
</evidence>
<feature type="domain" description="Aldehyde dehydrogenase" evidence="3">
    <location>
        <begin position="44"/>
        <end position="301"/>
    </location>
</feature>
<protein>
    <submittedName>
        <fullName evidence="4">Aldehyde dehydrogenase EutE</fullName>
    </submittedName>
</protein>
<keyword evidence="2" id="KW-0520">NAD</keyword>
<proteinExistence type="predicted"/>
<dbReference type="PANTHER" id="PTHR11699">
    <property type="entry name" value="ALDEHYDE DEHYDROGENASE-RELATED"/>
    <property type="match status" value="1"/>
</dbReference>
<name>A0ABR9ZZQ4_9FIRM</name>
<dbReference type="EMBL" id="JADKNH010000023">
    <property type="protein sequence ID" value="MBF4695921.1"/>
    <property type="molecule type" value="Genomic_DNA"/>
</dbReference>
<dbReference type="Gene3D" id="3.40.605.10">
    <property type="entry name" value="Aldehyde Dehydrogenase, Chain A, domain 1"/>
    <property type="match status" value="1"/>
</dbReference>
<keyword evidence="1" id="KW-0560">Oxidoreductase</keyword>
<dbReference type="SUPFAM" id="SSF53720">
    <property type="entry name" value="ALDH-like"/>
    <property type="match status" value="1"/>
</dbReference>
<evidence type="ECO:0000313" key="4">
    <source>
        <dbReference type="EMBL" id="MBF4695921.1"/>
    </source>
</evidence>
<comment type="caution">
    <text evidence="4">The sequence shown here is derived from an EMBL/GenBank/DDBJ whole genome shotgun (WGS) entry which is preliminary data.</text>
</comment>
<dbReference type="Proteomes" id="UP000614200">
    <property type="component" value="Unassembled WGS sequence"/>
</dbReference>
<dbReference type="PIRSF" id="PIRSF036410">
    <property type="entry name" value="EutE_PduP"/>
    <property type="match status" value="1"/>
</dbReference>
<organism evidence="4 5">
    <name type="scientific">Fusibacter ferrireducens</name>
    <dbReference type="NCBI Taxonomy" id="2785058"/>
    <lineage>
        <taxon>Bacteria</taxon>
        <taxon>Bacillati</taxon>
        <taxon>Bacillota</taxon>
        <taxon>Clostridia</taxon>
        <taxon>Eubacteriales</taxon>
        <taxon>Eubacteriales Family XII. Incertae Sedis</taxon>
        <taxon>Fusibacter</taxon>
    </lineage>
</organism>
<evidence type="ECO:0000256" key="2">
    <source>
        <dbReference type="ARBA" id="ARBA00023027"/>
    </source>
</evidence>
<dbReference type="NCBIfam" id="NF011927">
    <property type="entry name" value="PRK15398.1"/>
    <property type="match status" value="1"/>
</dbReference>